<feature type="domain" description="Alginate export" evidence="2">
    <location>
        <begin position="135"/>
        <end position="454"/>
    </location>
</feature>
<evidence type="ECO:0000313" key="4">
    <source>
        <dbReference type="Proteomes" id="UP001138768"/>
    </source>
</evidence>
<dbReference type="EMBL" id="NRRY01000019">
    <property type="protein sequence ID" value="MBK1619215.1"/>
    <property type="molecule type" value="Genomic_DNA"/>
</dbReference>
<reference evidence="3 4" key="1">
    <citation type="journal article" date="2020" name="Microorganisms">
        <title>Osmotic Adaptation and Compatible Solute Biosynthesis of Phototrophic Bacteria as Revealed from Genome Analyses.</title>
        <authorList>
            <person name="Imhoff J.F."/>
            <person name="Rahn T."/>
            <person name="Kunzel S."/>
            <person name="Keller A."/>
            <person name="Neulinger S.C."/>
        </authorList>
    </citation>
    <scope>NUCLEOTIDE SEQUENCE [LARGE SCALE GENOMIC DNA]</scope>
    <source>
        <strain evidence="3 4">DSM 25653</strain>
    </source>
</reference>
<dbReference type="Pfam" id="PF13372">
    <property type="entry name" value="Alginate_exp"/>
    <property type="match status" value="1"/>
</dbReference>
<dbReference type="Proteomes" id="UP001138768">
    <property type="component" value="Unassembled WGS sequence"/>
</dbReference>
<proteinExistence type="predicted"/>
<evidence type="ECO:0000256" key="1">
    <source>
        <dbReference type="SAM" id="SignalP"/>
    </source>
</evidence>
<keyword evidence="4" id="KW-1185">Reference proteome</keyword>
<dbReference type="InterPro" id="IPR025388">
    <property type="entry name" value="Alginate_export_dom"/>
</dbReference>
<keyword evidence="1" id="KW-0732">Signal</keyword>
<dbReference type="InterPro" id="IPR053728">
    <property type="entry name" value="Alginate_Permeability_Chnl"/>
</dbReference>
<feature type="signal peptide" evidence="1">
    <location>
        <begin position="1"/>
        <end position="21"/>
    </location>
</feature>
<feature type="chain" id="PRO_5040899891" description="Alginate export domain-containing protein" evidence="1">
    <location>
        <begin position="22"/>
        <end position="468"/>
    </location>
</feature>
<accession>A0A9X1B493</accession>
<dbReference type="RefSeq" id="WP_200244333.1">
    <property type="nucleotide sequence ID" value="NZ_NRRY01000019.1"/>
</dbReference>
<evidence type="ECO:0000259" key="2">
    <source>
        <dbReference type="Pfam" id="PF13372"/>
    </source>
</evidence>
<gene>
    <name evidence="3" type="ORF">CKO42_12370</name>
</gene>
<dbReference type="AlphaFoldDB" id="A0A9X1B493"/>
<protein>
    <recommendedName>
        <fullName evidence="2">Alginate export domain-containing protein</fullName>
    </recommendedName>
</protein>
<name>A0A9X1B493_9GAMM</name>
<evidence type="ECO:0000313" key="3">
    <source>
        <dbReference type="EMBL" id="MBK1619215.1"/>
    </source>
</evidence>
<sequence length="468" mass="52681">MKRSLIVLGASLFLLALGVSAHTEASGGSKPESNPSAAAFAWGGDLRMRQVFINNVGLNDQSPIADRTFQRYRGRLWSRYSPTEQLSAEARLMWEGRHYHKPNADQWPIPGFETWYSGGLLFDQLALSLDQPAGLPLSFKVGRQDLILGHGWLVLEGTPLDGSRTIYFDAARATLDLAEIETRVDLIYLDQEATTGRFPRPLNGVIEDQIEQYETGAILYARNRSLFPETDLDGYFIYKQDRPDFTPGNIRVNNGAPFPSPSDRGDIYTVGLRAEGDLSPAWGLRAEGAYQWGQLNGSDLTAVGFNGRLLYRLQDAHDSRFHADLEYLSGDDPGDSADQAFDPLWGRWPQWSELMIYQWPLDSRVAQATNLLRLNLGWMAQVHPTSLLTFDYHALFANEESTLTPQQAVNLSGDGRFRGHLFTVWLKAKISDHISGHLVAEYLAPGDFYAEHRRDDSYFLRAELVLHW</sequence>
<comment type="caution">
    <text evidence="3">The sequence shown here is derived from an EMBL/GenBank/DDBJ whole genome shotgun (WGS) entry which is preliminary data.</text>
</comment>
<organism evidence="3 4">
    <name type="scientific">Lamprobacter modestohalophilus</name>
    <dbReference type="NCBI Taxonomy" id="1064514"/>
    <lineage>
        <taxon>Bacteria</taxon>
        <taxon>Pseudomonadati</taxon>
        <taxon>Pseudomonadota</taxon>
        <taxon>Gammaproteobacteria</taxon>
        <taxon>Chromatiales</taxon>
        <taxon>Chromatiaceae</taxon>
        <taxon>Lamprobacter</taxon>
    </lineage>
</organism>
<dbReference type="Gene3D" id="2.40.160.100">
    <property type="match status" value="1"/>
</dbReference>